<dbReference type="Proteomes" id="UP000275846">
    <property type="component" value="Unassembled WGS sequence"/>
</dbReference>
<evidence type="ECO:0000313" key="2">
    <source>
        <dbReference type="Proteomes" id="UP000275846"/>
    </source>
</evidence>
<reference evidence="3" key="1">
    <citation type="submission" date="2016-06" db="UniProtKB">
        <authorList>
            <consortium name="WormBaseParasite"/>
        </authorList>
    </citation>
    <scope>IDENTIFICATION</scope>
</reference>
<keyword evidence="2" id="KW-1185">Reference proteome</keyword>
<evidence type="ECO:0000313" key="3">
    <source>
        <dbReference type="WBParaSite" id="SSLN_0000631601-mRNA-1"/>
    </source>
</evidence>
<accession>A0A183SPH3</accession>
<evidence type="ECO:0000313" key="1">
    <source>
        <dbReference type="EMBL" id="VDL92506.1"/>
    </source>
</evidence>
<dbReference type="EMBL" id="UYSU01033549">
    <property type="protein sequence ID" value="VDL92506.1"/>
    <property type="molecule type" value="Genomic_DNA"/>
</dbReference>
<sequence>MVMTEIGEPVTDDLMPGGITRRSNIENARENISRILVQTYPATPHRTSEDVDRVLEVVSVYSNYNVRYLLDRKQVPTF</sequence>
<name>A0A183SPH3_SCHSO</name>
<organism evidence="3">
    <name type="scientific">Schistocephalus solidus</name>
    <name type="common">Tapeworm</name>
    <dbReference type="NCBI Taxonomy" id="70667"/>
    <lineage>
        <taxon>Eukaryota</taxon>
        <taxon>Metazoa</taxon>
        <taxon>Spiralia</taxon>
        <taxon>Lophotrochozoa</taxon>
        <taxon>Platyhelminthes</taxon>
        <taxon>Cestoda</taxon>
        <taxon>Eucestoda</taxon>
        <taxon>Diphyllobothriidea</taxon>
        <taxon>Diphyllobothriidae</taxon>
        <taxon>Schistocephalus</taxon>
    </lineage>
</organism>
<reference evidence="1 2" key="2">
    <citation type="submission" date="2018-11" db="EMBL/GenBank/DDBJ databases">
        <authorList>
            <consortium name="Pathogen Informatics"/>
        </authorList>
    </citation>
    <scope>NUCLEOTIDE SEQUENCE [LARGE SCALE GENOMIC DNA]</scope>
    <source>
        <strain evidence="1 2">NST_G2</strain>
    </source>
</reference>
<dbReference type="AlphaFoldDB" id="A0A183SPH3"/>
<gene>
    <name evidence="1" type="ORF">SSLN_LOCUS6121</name>
</gene>
<protein>
    <submittedName>
        <fullName evidence="3">Transposase</fullName>
    </submittedName>
</protein>
<dbReference type="WBParaSite" id="SSLN_0000631601-mRNA-1">
    <property type="protein sequence ID" value="SSLN_0000631601-mRNA-1"/>
    <property type="gene ID" value="SSLN_0000631601"/>
</dbReference>
<proteinExistence type="predicted"/>